<proteinExistence type="predicted"/>
<dbReference type="EMBL" id="SACT01000002">
    <property type="protein sequence ID" value="RVT52619.1"/>
    <property type="molecule type" value="Genomic_DNA"/>
</dbReference>
<keyword evidence="2" id="KW-1185">Reference proteome</keyword>
<evidence type="ECO:0000313" key="2">
    <source>
        <dbReference type="Proteomes" id="UP000288178"/>
    </source>
</evidence>
<dbReference type="AlphaFoldDB" id="A0A3S2VYA3"/>
<reference evidence="1 2" key="1">
    <citation type="submission" date="2019-01" db="EMBL/GenBank/DDBJ databases">
        <authorList>
            <person name="Chen W.-M."/>
        </authorList>
    </citation>
    <scope>NUCLEOTIDE SEQUENCE [LARGE SCALE GENOMIC DNA]</scope>
    <source>
        <strain evidence="1 2">ICH-3</strain>
    </source>
</reference>
<gene>
    <name evidence="1" type="ORF">ENE75_09330</name>
</gene>
<comment type="caution">
    <text evidence="1">The sequence shown here is derived from an EMBL/GenBank/DDBJ whole genome shotgun (WGS) entry which is preliminary data.</text>
</comment>
<dbReference type="InterPro" id="IPR011990">
    <property type="entry name" value="TPR-like_helical_dom_sf"/>
</dbReference>
<dbReference type="Gene3D" id="1.20.58.320">
    <property type="entry name" value="TPR-like"/>
    <property type="match status" value="1"/>
</dbReference>
<name>A0A3S2VYA3_9BURK</name>
<dbReference type="RefSeq" id="WP_128197992.1">
    <property type="nucleotide sequence ID" value="NZ_SACT01000002.1"/>
</dbReference>
<dbReference type="Pfam" id="PF06041">
    <property type="entry name" value="DUF924"/>
    <property type="match status" value="1"/>
</dbReference>
<dbReference type="OrthoDB" id="7593450at2"/>
<dbReference type="SUPFAM" id="SSF48452">
    <property type="entry name" value="TPR-like"/>
    <property type="match status" value="1"/>
</dbReference>
<evidence type="ECO:0000313" key="1">
    <source>
        <dbReference type="EMBL" id="RVT52619.1"/>
    </source>
</evidence>
<dbReference type="Gene3D" id="1.25.40.10">
    <property type="entry name" value="Tetratricopeptide repeat domain"/>
    <property type="match status" value="1"/>
</dbReference>
<sequence>MTPADTEVLAFWFGAPPLAVRAEWFRKDPAFDEAIRARFGALVDDAIDGRLPALDPSAGPDAVLARLMLLDQFPRNLFRGQARAFAGDPLARTLALSLIDSGAEHALHPLQRWFVYLPLEHAEDLALQDRSVALFAALAAEAPGFDSALDYAERHRDVIRRFGRFPHRNAALGRVSTADEEAYLATPGSGF</sequence>
<organism evidence="1 2">
    <name type="scientific">Rubrivivax albus</name>
    <dbReference type="NCBI Taxonomy" id="2499835"/>
    <lineage>
        <taxon>Bacteria</taxon>
        <taxon>Pseudomonadati</taxon>
        <taxon>Pseudomonadota</taxon>
        <taxon>Betaproteobacteria</taxon>
        <taxon>Burkholderiales</taxon>
        <taxon>Sphaerotilaceae</taxon>
        <taxon>Rubrivivax</taxon>
    </lineage>
</organism>
<protein>
    <submittedName>
        <fullName evidence="1">DUF924 domain-containing protein</fullName>
    </submittedName>
</protein>
<accession>A0A3S2VYA3</accession>
<dbReference type="Proteomes" id="UP000288178">
    <property type="component" value="Unassembled WGS sequence"/>
</dbReference>
<dbReference type="InterPro" id="IPR010323">
    <property type="entry name" value="DUF924"/>
</dbReference>